<dbReference type="Proteomes" id="UP000789366">
    <property type="component" value="Unassembled WGS sequence"/>
</dbReference>
<comment type="caution">
    <text evidence="1">The sequence shown here is derived from an EMBL/GenBank/DDBJ whole genome shotgun (WGS) entry which is preliminary data.</text>
</comment>
<gene>
    <name evidence="1" type="ORF">SPELUC_LOCUS9949</name>
</gene>
<organism evidence="1 2">
    <name type="scientific">Cetraspora pellucida</name>
    <dbReference type="NCBI Taxonomy" id="1433469"/>
    <lineage>
        <taxon>Eukaryota</taxon>
        <taxon>Fungi</taxon>
        <taxon>Fungi incertae sedis</taxon>
        <taxon>Mucoromycota</taxon>
        <taxon>Glomeromycotina</taxon>
        <taxon>Glomeromycetes</taxon>
        <taxon>Diversisporales</taxon>
        <taxon>Gigasporaceae</taxon>
        <taxon>Cetraspora</taxon>
    </lineage>
</organism>
<protein>
    <submittedName>
        <fullName evidence="1">3431_t:CDS:1</fullName>
    </submittedName>
</protein>
<sequence length="401" mass="47039">LQTYDKVIAARHAHHNTGTKIAMKVLAPYNNTNETYLTYLHNTSKDICMEQQLKRLIEQDDVRLRENIGPWTVLDQLVTTHLKEQGKILYYQREALVQEELGEINFDAGLATYWNMRTIEHRQMLPKKLVDKKCRINQRRLYVLLGLVLPILEKMNYMLVKKQSRRFCSPYNFYPVNISTRISEKLNDMIIKLVNRDNLHIPETHYLVNVISGEYTNVGNNIFFPIERIIIAKDPFRLIDDKPIPVTSGAPKNNGAKLRKNSQIFHSNDIQFNETENTHINEVNQEHNSFDNSILSEVPIDFNEQEHNSFDEFLIDCNDQEYNSFDNSILSEVPIDYNESASRFVDPHSIRRRNTTRTRNKHRNSSQTPNNEQRNDATSTIKRSLEELFLEKECSLKDNRN</sequence>
<evidence type="ECO:0000313" key="1">
    <source>
        <dbReference type="EMBL" id="CAG8676879.1"/>
    </source>
</evidence>
<proteinExistence type="predicted"/>
<keyword evidence="2" id="KW-1185">Reference proteome</keyword>
<reference evidence="1" key="1">
    <citation type="submission" date="2021-06" db="EMBL/GenBank/DDBJ databases">
        <authorList>
            <person name="Kallberg Y."/>
            <person name="Tangrot J."/>
            <person name="Rosling A."/>
        </authorList>
    </citation>
    <scope>NUCLEOTIDE SEQUENCE</scope>
    <source>
        <strain evidence="1">28 12/20/2015</strain>
    </source>
</reference>
<evidence type="ECO:0000313" key="2">
    <source>
        <dbReference type="Proteomes" id="UP000789366"/>
    </source>
</evidence>
<dbReference type="EMBL" id="CAJVPW010017477">
    <property type="protein sequence ID" value="CAG8676879.1"/>
    <property type="molecule type" value="Genomic_DNA"/>
</dbReference>
<name>A0ACA9NUQ3_9GLOM</name>
<accession>A0ACA9NUQ3</accession>
<feature type="non-terminal residue" evidence="1">
    <location>
        <position position="1"/>
    </location>
</feature>